<gene>
    <name evidence="1" type="ORF">BDY19DRAFT_660322</name>
</gene>
<organism evidence="1 2">
    <name type="scientific">Irpex rosettiformis</name>
    <dbReference type="NCBI Taxonomy" id="378272"/>
    <lineage>
        <taxon>Eukaryota</taxon>
        <taxon>Fungi</taxon>
        <taxon>Dikarya</taxon>
        <taxon>Basidiomycota</taxon>
        <taxon>Agaricomycotina</taxon>
        <taxon>Agaricomycetes</taxon>
        <taxon>Polyporales</taxon>
        <taxon>Irpicaceae</taxon>
        <taxon>Irpex</taxon>
    </lineage>
</organism>
<keyword evidence="2" id="KW-1185">Reference proteome</keyword>
<name>A0ACB8TN87_9APHY</name>
<dbReference type="Proteomes" id="UP001055072">
    <property type="component" value="Unassembled WGS sequence"/>
</dbReference>
<accession>A0ACB8TN87</accession>
<proteinExistence type="predicted"/>
<evidence type="ECO:0000313" key="1">
    <source>
        <dbReference type="EMBL" id="KAI0083469.1"/>
    </source>
</evidence>
<sequence>MIPNAASTTTISGTDLYDGASTVQFISGSSAWDGPMVKNLNYSTFDWWYFDVLAEDGQSSAVLTFYTACHKCLFPEVQNTDTAVGVSASVTTPDGSFLEATVLSAEMTVDTIGGGSIGWYPDGSALWAGTLDLSAYTLQFNAPQSGITGNVTMFSTAPAHLPCAPTSAGAGQSLKLGDTLGWFNAIPDSTAYVNLDMNGTRVQFSGHGYHDKNWGSVPVSDTTRFWYWGHANVGPYSVVWFIYTGLDGKEGSSGYIAHNGQIMSLACGSTQVRPTGKGVEFPPTPADRSPVTGFSISIDVGSQGKFQFVV</sequence>
<evidence type="ECO:0000313" key="2">
    <source>
        <dbReference type="Proteomes" id="UP001055072"/>
    </source>
</evidence>
<dbReference type="EMBL" id="MU274964">
    <property type="protein sequence ID" value="KAI0083469.1"/>
    <property type="molecule type" value="Genomic_DNA"/>
</dbReference>
<comment type="caution">
    <text evidence="1">The sequence shown here is derived from an EMBL/GenBank/DDBJ whole genome shotgun (WGS) entry which is preliminary data.</text>
</comment>
<protein>
    <submittedName>
        <fullName evidence="1">Uncharacterized protein</fullName>
    </submittedName>
</protein>
<reference evidence="1" key="1">
    <citation type="journal article" date="2021" name="Environ. Microbiol.">
        <title>Gene family expansions and transcriptome signatures uncover fungal adaptations to wood decay.</title>
        <authorList>
            <person name="Hage H."/>
            <person name="Miyauchi S."/>
            <person name="Viragh M."/>
            <person name="Drula E."/>
            <person name="Min B."/>
            <person name="Chaduli D."/>
            <person name="Navarro D."/>
            <person name="Favel A."/>
            <person name="Norest M."/>
            <person name="Lesage-Meessen L."/>
            <person name="Balint B."/>
            <person name="Merenyi Z."/>
            <person name="de Eugenio L."/>
            <person name="Morin E."/>
            <person name="Martinez A.T."/>
            <person name="Baldrian P."/>
            <person name="Stursova M."/>
            <person name="Martinez M.J."/>
            <person name="Novotny C."/>
            <person name="Magnuson J.K."/>
            <person name="Spatafora J.W."/>
            <person name="Maurice S."/>
            <person name="Pangilinan J."/>
            <person name="Andreopoulos W."/>
            <person name="LaButti K."/>
            <person name="Hundley H."/>
            <person name="Na H."/>
            <person name="Kuo A."/>
            <person name="Barry K."/>
            <person name="Lipzen A."/>
            <person name="Henrissat B."/>
            <person name="Riley R."/>
            <person name="Ahrendt S."/>
            <person name="Nagy L.G."/>
            <person name="Grigoriev I.V."/>
            <person name="Martin F."/>
            <person name="Rosso M.N."/>
        </authorList>
    </citation>
    <scope>NUCLEOTIDE SEQUENCE</scope>
    <source>
        <strain evidence="1">CBS 384.51</strain>
    </source>
</reference>